<proteinExistence type="predicted"/>
<dbReference type="Proteomes" id="UP000735302">
    <property type="component" value="Unassembled WGS sequence"/>
</dbReference>
<organism evidence="2 3">
    <name type="scientific">Plakobranchus ocellatus</name>
    <dbReference type="NCBI Taxonomy" id="259542"/>
    <lineage>
        <taxon>Eukaryota</taxon>
        <taxon>Metazoa</taxon>
        <taxon>Spiralia</taxon>
        <taxon>Lophotrochozoa</taxon>
        <taxon>Mollusca</taxon>
        <taxon>Gastropoda</taxon>
        <taxon>Heterobranchia</taxon>
        <taxon>Euthyneura</taxon>
        <taxon>Panpulmonata</taxon>
        <taxon>Sacoglossa</taxon>
        <taxon>Placobranchoidea</taxon>
        <taxon>Plakobranchidae</taxon>
        <taxon>Plakobranchus</taxon>
    </lineage>
</organism>
<keyword evidence="1" id="KW-0732">Signal</keyword>
<evidence type="ECO:0000313" key="2">
    <source>
        <dbReference type="EMBL" id="GFO31609.1"/>
    </source>
</evidence>
<dbReference type="EMBL" id="BLXT01006411">
    <property type="protein sequence ID" value="GFO31609.1"/>
    <property type="molecule type" value="Genomic_DNA"/>
</dbReference>
<name>A0AAV4CFY6_9GAST</name>
<feature type="signal peptide" evidence="1">
    <location>
        <begin position="1"/>
        <end position="26"/>
    </location>
</feature>
<keyword evidence="3" id="KW-1185">Reference proteome</keyword>
<evidence type="ECO:0000256" key="1">
    <source>
        <dbReference type="SAM" id="SignalP"/>
    </source>
</evidence>
<evidence type="ECO:0000313" key="3">
    <source>
        <dbReference type="Proteomes" id="UP000735302"/>
    </source>
</evidence>
<reference evidence="2 3" key="1">
    <citation type="journal article" date="2021" name="Elife">
        <title>Chloroplast acquisition without the gene transfer in kleptoplastic sea slugs, Plakobranchus ocellatus.</title>
        <authorList>
            <person name="Maeda T."/>
            <person name="Takahashi S."/>
            <person name="Yoshida T."/>
            <person name="Shimamura S."/>
            <person name="Takaki Y."/>
            <person name="Nagai Y."/>
            <person name="Toyoda A."/>
            <person name="Suzuki Y."/>
            <person name="Arimoto A."/>
            <person name="Ishii H."/>
            <person name="Satoh N."/>
            <person name="Nishiyama T."/>
            <person name="Hasebe M."/>
            <person name="Maruyama T."/>
            <person name="Minagawa J."/>
            <person name="Obokata J."/>
            <person name="Shigenobu S."/>
        </authorList>
    </citation>
    <scope>NUCLEOTIDE SEQUENCE [LARGE SCALE GENOMIC DNA]</scope>
</reference>
<sequence length="142" mass="15935">MNVGKSSVPAVLKALVVFILDCPAATEQSESTDNSHRQVVLPISQRLRFNCWRFSKNNLRSNWHKETEIPLPVFLIVKVHIETRKKELEDTLASLGIGISQDLVMTISSQIANSIVQKFGRHRDVPTGISRKLFTVGVVDNK</sequence>
<gene>
    <name evidence="2" type="ORF">PoB_005811400</name>
</gene>
<accession>A0AAV4CFY6</accession>
<feature type="chain" id="PRO_5043898685" evidence="1">
    <location>
        <begin position="27"/>
        <end position="142"/>
    </location>
</feature>
<dbReference type="AlphaFoldDB" id="A0AAV4CFY6"/>
<protein>
    <submittedName>
        <fullName evidence="2">Uncharacterized protein</fullName>
    </submittedName>
</protein>
<comment type="caution">
    <text evidence="2">The sequence shown here is derived from an EMBL/GenBank/DDBJ whole genome shotgun (WGS) entry which is preliminary data.</text>
</comment>